<dbReference type="GO" id="GO:0003677">
    <property type="term" value="F:DNA binding"/>
    <property type="evidence" value="ECO:0007669"/>
    <property type="project" value="UniProtKB-KW"/>
</dbReference>
<dbReference type="Pfam" id="PF00392">
    <property type="entry name" value="GntR"/>
    <property type="match status" value="1"/>
</dbReference>
<dbReference type="SUPFAM" id="SSF46785">
    <property type="entry name" value="Winged helix' DNA-binding domain"/>
    <property type="match status" value="1"/>
</dbReference>
<dbReference type="PRINTS" id="PR00035">
    <property type="entry name" value="HTHGNTR"/>
</dbReference>
<dbReference type="InterPro" id="IPR036390">
    <property type="entry name" value="WH_DNA-bd_sf"/>
</dbReference>
<dbReference type="GO" id="GO:0003700">
    <property type="term" value="F:DNA-binding transcription factor activity"/>
    <property type="evidence" value="ECO:0007669"/>
    <property type="project" value="InterPro"/>
</dbReference>
<proteinExistence type="predicted"/>
<dbReference type="OrthoDB" id="5454556at2"/>
<dbReference type="InterPro" id="IPR012702">
    <property type="entry name" value="CP_lyase_PhnF"/>
</dbReference>
<dbReference type="InterPro" id="IPR050679">
    <property type="entry name" value="Bact_HTH_transcr_reg"/>
</dbReference>
<dbReference type="InterPro" id="IPR028978">
    <property type="entry name" value="Chorismate_lyase_/UTRA_dom_sf"/>
</dbReference>
<evidence type="ECO:0000256" key="4">
    <source>
        <dbReference type="SAM" id="MobiDB-lite"/>
    </source>
</evidence>
<sequence>MKSFERVVRSAPETMTKTSLPADWRTVETCLTAEIRNGRLSPGEQLPPEPALMARFAVGRHSVRRALAALQTRGLVQTLQGSGTYVRRTELLGYRLSERTRFSRNLLDQGREPSARFLRGAELVAPPEVAEVLDLPPGARAYNILRLGFADAVPINLSNAWYPARRFPGLLEACQAGGGASEVLAAHGVDDYLRLRSTIVTRLPTADEASWLDQPATHPVLVVRKVDADLSGVPITCSETVWAGERVQLLVDNERPPESKGRAHQEMTDVDR</sequence>
<comment type="caution">
    <text evidence="6">The sequence shown here is derived from an EMBL/GenBank/DDBJ whole genome shotgun (WGS) entry which is preliminary data.</text>
</comment>
<dbReference type="EMBL" id="RCZP01000034">
    <property type="protein sequence ID" value="TPG48111.1"/>
    <property type="molecule type" value="Genomic_DNA"/>
</dbReference>
<protein>
    <submittedName>
        <fullName evidence="6">Phosphonate metabolism transcriptional regulator PhnF</fullName>
    </submittedName>
</protein>
<dbReference type="CDD" id="cd07377">
    <property type="entry name" value="WHTH_GntR"/>
    <property type="match status" value="1"/>
</dbReference>
<name>A0A502FFF2_9PROT</name>
<dbReference type="AlphaFoldDB" id="A0A502FFF2"/>
<dbReference type="Gene3D" id="3.40.1410.10">
    <property type="entry name" value="Chorismate lyase-like"/>
    <property type="match status" value="1"/>
</dbReference>
<keyword evidence="3" id="KW-0804">Transcription</keyword>
<dbReference type="GO" id="GO:0045892">
    <property type="term" value="P:negative regulation of DNA-templated transcription"/>
    <property type="evidence" value="ECO:0007669"/>
    <property type="project" value="TreeGrafter"/>
</dbReference>
<evidence type="ECO:0000259" key="5">
    <source>
        <dbReference type="PROSITE" id="PS50949"/>
    </source>
</evidence>
<dbReference type="Proteomes" id="UP000317078">
    <property type="component" value="Unassembled WGS sequence"/>
</dbReference>
<dbReference type="SMART" id="SM00866">
    <property type="entry name" value="UTRA"/>
    <property type="match status" value="1"/>
</dbReference>
<evidence type="ECO:0000256" key="2">
    <source>
        <dbReference type="ARBA" id="ARBA00023125"/>
    </source>
</evidence>
<dbReference type="InterPro" id="IPR011663">
    <property type="entry name" value="UTRA"/>
</dbReference>
<evidence type="ECO:0000256" key="1">
    <source>
        <dbReference type="ARBA" id="ARBA00023015"/>
    </source>
</evidence>
<reference evidence="6 7" key="1">
    <citation type="journal article" date="2019" name="Environ. Microbiol.">
        <title>Species interactions and distinct microbial communities in high Arctic permafrost affected cryosols are associated with the CH4 and CO2 gas fluxes.</title>
        <authorList>
            <person name="Altshuler I."/>
            <person name="Hamel J."/>
            <person name="Turney S."/>
            <person name="Magnuson E."/>
            <person name="Levesque R."/>
            <person name="Greer C."/>
            <person name="Whyte L.G."/>
        </authorList>
    </citation>
    <scope>NUCLEOTIDE SEQUENCE [LARGE SCALE GENOMIC DNA]</scope>
    <source>
        <strain evidence="6 7">S9.3B</strain>
    </source>
</reference>
<evidence type="ECO:0000313" key="7">
    <source>
        <dbReference type="Proteomes" id="UP000317078"/>
    </source>
</evidence>
<dbReference type="PANTHER" id="PTHR44846:SF1">
    <property type="entry name" value="MANNOSYL-D-GLYCERATE TRANSPORT_METABOLISM SYSTEM REPRESSOR MNGR-RELATED"/>
    <property type="match status" value="1"/>
</dbReference>
<gene>
    <name evidence="6" type="primary">phnF</name>
    <name evidence="6" type="ORF">EAH89_23195</name>
</gene>
<organism evidence="6 7">
    <name type="scientific">Muricoccus nepalensis</name>
    <dbReference type="NCBI Taxonomy" id="1854500"/>
    <lineage>
        <taxon>Bacteria</taxon>
        <taxon>Pseudomonadati</taxon>
        <taxon>Pseudomonadota</taxon>
        <taxon>Alphaproteobacteria</taxon>
        <taxon>Acetobacterales</taxon>
        <taxon>Roseomonadaceae</taxon>
        <taxon>Muricoccus</taxon>
    </lineage>
</organism>
<dbReference type="PROSITE" id="PS50949">
    <property type="entry name" value="HTH_GNTR"/>
    <property type="match status" value="1"/>
</dbReference>
<dbReference type="InterPro" id="IPR036388">
    <property type="entry name" value="WH-like_DNA-bd_sf"/>
</dbReference>
<evidence type="ECO:0000313" key="6">
    <source>
        <dbReference type="EMBL" id="TPG48111.1"/>
    </source>
</evidence>
<keyword evidence="2" id="KW-0238">DNA-binding</keyword>
<keyword evidence="1" id="KW-0805">Transcription regulation</keyword>
<feature type="domain" description="HTH gntR-type" evidence="5">
    <location>
        <begin position="21"/>
        <end position="89"/>
    </location>
</feature>
<feature type="region of interest" description="Disordered" evidence="4">
    <location>
        <begin position="252"/>
        <end position="272"/>
    </location>
</feature>
<dbReference type="SUPFAM" id="SSF64288">
    <property type="entry name" value="Chorismate lyase-like"/>
    <property type="match status" value="1"/>
</dbReference>
<dbReference type="PANTHER" id="PTHR44846">
    <property type="entry name" value="MANNOSYL-D-GLYCERATE TRANSPORT/METABOLISM SYSTEM REPRESSOR MNGR-RELATED"/>
    <property type="match status" value="1"/>
</dbReference>
<evidence type="ECO:0000256" key="3">
    <source>
        <dbReference type="ARBA" id="ARBA00023163"/>
    </source>
</evidence>
<dbReference type="Gene3D" id="1.10.10.10">
    <property type="entry name" value="Winged helix-like DNA-binding domain superfamily/Winged helix DNA-binding domain"/>
    <property type="match status" value="1"/>
</dbReference>
<dbReference type="InterPro" id="IPR000524">
    <property type="entry name" value="Tscrpt_reg_HTH_GntR"/>
</dbReference>
<keyword evidence="7" id="KW-1185">Reference proteome</keyword>
<dbReference type="NCBIfam" id="TIGR02325">
    <property type="entry name" value="C_P_lyase_phnF"/>
    <property type="match status" value="1"/>
</dbReference>
<dbReference type="Pfam" id="PF07702">
    <property type="entry name" value="UTRA"/>
    <property type="match status" value="1"/>
</dbReference>
<dbReference type="SMART" id="SM00345">
    <property type="entry name" value="HTH_GNTR"/>
    <property type="match status" value="1"/>
</dbReference>
<accession>A0A502FFF2</accession>